<dbReference type="GO" id="GO:0048268">
    <property type="term" value="P:clathrin coat assembly"/>
    <property type="evidence" value="ECO:0007669"/>
    <property type="project" value="InterPro"/>
</dbReference>
<dbReference type="InterPro" id="IPR011417">
    <property type="entry name" value="ANTH_dom"/>
</dbReference>
<evidence type="ECO:0000259" key="22">
    <source>
        <dbReference type="PROSITE" id="PS50942"/>
    </source>
</evidence>
<evidence type="ECO:0000256" key="5">
    <source>
        <dbReference type="ARBA" id="ARBA00004600"/>
    </source>
</evidence>
<dbReference type="InterPro" id="IPR008942">
    <property type="entry name" value="ENTH_VHS"/>
</dbReference>
<sequence>MSGQSITDRIAAAQHSMTGSAISKAVCKATTHEVSGPKKKHLDYLIHCTNEMNVSIPQLADTLFERTANSSWVVVFKALITSHHLMMYGNERLIQYLASRNTLFNLNNFLDKGALQGYDMSTFIRRYSRYLNEKAMSYRLVAVDFTKMKRGIDGVMRSMNTEKLIKTLPIIQNQLDALLDFQANPNELTNGVINSAFMLLFKDSIRLFAAYNEGVINLLEKYFDMKKTQCKDALDIYKKFLYRMTKLSEFLKVAEQVGIDQGDIPDLSQAPSSLLEALEQHLASLEGKKTKELNADTRASTLSSAVSTLSTTGMSFSRMDEKEKQQALEEEQARLQALKDLRLKEMGMQTPPSASPSSQSIGGAVNNNNHITQSPEMFTSTLSANSVPNLNSDLFDLQPAFIPAVQSNPSISTANSAWGGELHTHTHTHTHTHIVCFPPSGFDALGDLLKPTMPAHAAPLPPPQMAIHHGGKLLANDLDSSLANLVGSECPDMQWNQQGEKKLTGGHNWQNKTMSTTQWGPAPMAPQPMPVQHVAPAPLAFPMTPPQVPVYGMVPPQMGQMGGVPVMAAQPMMYNQPVLRPTNPFAPMPGAQVSYPVLVHSYAQNDTFATEKVFNSDVS</sequence>
<comment type="function">
    <text evidence="18">Cytoplasmic adapter protein that plays a critical role in clathrin-mediated endocytosis which is important in processes such as internalization of cell receptors, synaptic transmission or removal of apoptotic cells. Recruits AP-2 and attaches clathrin triskelions to the cytoplasmic side of plasma membrane leading to clathrin-coated vesicles (CCVs) assembly. Furthermore, regulates clathrin-coated vesicle size and maturation by directly sensing and driving membrane curvature. In addition to binding to clathrin, mediates the endocytosis of small R-SNARES (Soluble NSF Attachment Protein REceptors) between plasma membranes and endosomes including VAMP2, VAMP3, VAMP4, VAMP7 or VAMP8. In turn, PICALM-dependent SNARE endocytosis is required for the formation and maturation of autophagic precursors. Modulates thereby autophagy and the turnover of autophagy substrates such as MAPT/TAU or amyloid precursor protein cleaved C-terminal fragment (APP-CTF).</text>
</comment>
<evidence type="ECO:0000256" key="4">
    <source>
        <dbReference type="ARBA" id="ARBA00004555"/>
    </source>
</evidence>
<evidence type="ECO:0000256" key="1">
    <source>
        <dbReference type="ARBA" id="ARBA00004123"/>
    </source>
</evidence>
<keyword evidence="9" id="KW-0597">Phosphoprotein</keyword>
<keyword evidence="24" id="KW-1185">Reference proteome</keyword>
<dbReference type="Gene3D" id="1.25.40.90">
    <property type="match status" value="1"/>
</dbReference>
<dbReference type="CDD" id="cd16985">
    <property type="entry name" value="ANTH_N_AP180"/>
    <property type="match status" value="1"/>
</dbReference>
<evidence type="ECO:0000256" key="3">
    <source>
        <dbReference type="ARBA" id="ARBA00004236"/>
    </source>
</evidence>
<dbReference type="GO" id="GO:0005634">
    <property type="term" value="C:nucleus"/>
    <property type="evidence" value="ECO:0007669"/>
    <property type="project" value="UniProtKB-SubCell"/>
</dbReference>
<evidence type="ECO:0000256" key="6">
    <source>
        <dbReference type="ARBA" id="ARBA00008011"/>
    </source>
</evidence>
<comment type="similarity">
    <text evidence="6">Belongs to the PICALM/SNAP91 family.</text>
</comment>
<organism evidence="23 24">
    <name type="scientific">Cyclopterus lumpus</name>
    <name type="common">Lumpsucker</name>
    <dbReference type="NCBI Taxonomy" id="8103"/>
    <lineage>
        <taxon>Eukaryota</taxon>
        <taxon>Metazoa</taxon>
        <taxon>Chordata</taxon>
        <taxon>Craniata</taxon>
        <taxon>Vertebrata</taxon>
        <taxon>Euteleostomi</taxon>
        <taxon>Actinopterygii</taxon>
        <taxon>Neopterygii</taxon>
        <taxon>Teleostei</taxon>
        <taxon>Neoteleostei</taxon>
        <taxon>Acanthomorphata</taxon>
        <taxon>Eupercaria</taxon>
        <taxon>Perciformes</taxon>
        <taxon>Cottioidei</taxon>
        <taxon>Cottales</taxon>
        <taxon>Cyclopteridae</taxon>
        <taxon>Cyclopterus</taxon>
    </lineage>
</organism>
<dbReference type="Proteomes" id="UP000694565">
    <property type="component" value="Unplaced"/>
</dbReference>
<evidence type="ECO:0000256" key="11">
    <source>
        <dbReference type="ARBA" id="ARBA00022843"/>
    </source>
</evidence>
<evidence type="ECO:0000256" key="10">
    <source>
        <dbReference type="ARBA" id="ARBA00022583"/>
    </source>
</evidence>
<keyword evidence="17" id="KW-0968">Cytoplasmic vesicle</keyword>
<evidence type="ECO:0000256" key="12">
    <source>
        <dbReference type="ARBA" id="ARBA00022990"/>
    </source>
</evidence>
<protein>
    <recommendedName>
        <fullName evidence="20">Phosphatidylinositol-binding clathrin assembly protein</fullName>
    </recommendedName>
</protein>
<feature type="coiled-coil region" evidence="21">
    <location>
        <begin position="275"/>
        <end position="341"/>
    </location>
</feature>
<dbReference type="GO" id="GO:0005546">
    <property type="term" value="F:phosphatidylinositol-4,5-bisphosphate binding"/>
    <property type="evidence" value="ECO:0007669"/>
    <property type="project" value="TreeGrafter"/>
</dbReference>
<evidence type="ECO:0000313" key="23">
    <source>
        <dbReference type="Ensembl" id="ENSCLMP00005008069.1"/>
    </source>
</evidence>
<dbReference type="GO" id="GO:0008021">
    <property type="term" value="C:synaptic vesicle"/>
    <property type="evidence" value="ECO:0007669"/>
    <property type="project" value="TreeGrafter"/>
</dbReference>
<dbReference type="InterPro" id="IPR045192">
    <property type="entry name" value="AP180-like"/>
</dbReference>
<accession>A0A8C2YZ56</accession>
<proteinExistence type="inferred from homology"/>
<dbReference type="GeneTree" id="ENSGT00950000183068"/>
<keyword evidence="13" id="KW-0333">Golgi apparatus</keyword>
<evidence type="ECO:0000256" key="18">
    <source>
        <dbReference type="ARBA" id="ARBA00055144"/>
    </source>
</evidence>
<keyword evidence="7" id="KW-1003">Cell membrane</keyword>
<evidence type="ECO:0000256" key="17">
    <source>
        <dbReference type="ARBA" id="ARBA00023329"/>
    </source>
</evidence>
<keyword evidence="16" id="KW-0539">Nucleus</keyword>
<keyword evidence="12" id="KW-0007">Acetylation</keyword>
<evidence type="ECO:0000256" key="19">
    <source>
        <dbReference type="ARBA" id="ARBA00061829"/>
    </source>
</evidence>
<dbReference type="GO" id="GO:0000149">
    <property type="term" value="F:SNARE binding"/>
    <property type="evidence" value="ECO:0007669"/>
    <property type="project" value="TreeGrafter"/>
</dbReference>
<evidence type="ECO:0000256" key="9">
    <source>
        <dbReference type="ARBA" id="ARBA00022553"/>
    </source>
</evidence>
<name>A0A8C2YZ56_CYCLU</name>
<dbReference type="FunFam" id="1.25.40.90:FF:000001">
    <property type="entry name" value="phosphatidylinositol-binding clathrin assembly protein-like isoform X1"/>
    <property type="match status" value="1"/>
</dbReference>
<dbReference type="Ensembl" id="ENSCLMT00005008727.1">
    <property type="protein sequence ID" value="ENSCLMP00005008069.1"/>
    <property type="gene ID" value="ENSCLMG00005004519.1"/>
</dbReference>
<dbReference type="PANTHER" id="PTHR22951">
    <property type="entry name" value="CLATHRIN ASSEMBLY PROTEIN"/>
    <property type="match status" value="1"/>
</dbReference>
<evidence type="ECO:0000256" key="8">
    <source>
        <dbReference type="ARBA" id="ARBA00022499"/>
    </source>
</evidence>
<dbReference type="Pfam" id="PF07651">
    <property type="entry name" value="ANTH"/>
    <property type="match status" value="1"/>
</dbReference>
<keyword evidence="10" id="KW-0254">Endocytosis</keyword>
<evidence type="ECO:0000256" key="15">
    <source>
        <dbReference type="ARBA" id="ARBA00023176"/>
    </source>
</evidence>
<dbReference type="GO" id="GO:0005905">
    <property type="term" value="C:clathrin-coated pit"/>
    <property type="evidence" value="ECO:0007669"/>
    <property type="project" value="UniProtKB-SubCell"/>
</dbReference>
<dbReference type="PROSITE" id="PS50942">
    <property type="entry name" value="ENTH"/>
    <property type="match status" value="1"/>
</dbReference>
<dbReference type="InterPro" id="IPR014712">
    <property type="entry name" value="ANTH_dom_sf"/>
</dbReference>
<dbReference type="GO" id="GO:0098894">
    <property type="term" value="C:extrinsic component of presynaptic endocytic zone membrane"/>
    <property type="evidence" value="ECO:0007669"/>
    <property type="project" value="TreeGrafter"/>
</dbReference>
<dbReference type="AlphaFoldDB" id="A0A8C2YZ56"/>
<keyword evidence="21" id="KW-0175">Coiled coil</keyword>
<dbReference type="SUPFAM" id="SSF89009">
    <property type="entry name" value="GAT-like domain"/>
    <property type="match status" value="1"/>
</dbReference>
<evidence type="ECO:0000256" key="14">
    <source>
        <dbReference type="ARBA" id="ARBA00023136"/>
    </source>
</evidence>
<dbReference type="GO" id="GO:0030136">
    <property type="term" value="C:clathrin-coated vesicle"/>
    <property type="evidence" value="ECO:0007669"/>
    <property type="project" value="UniProtKB-SubCell"/>
</dbReference>
<feature type="domain" description="ENTH" evidence="22">
    <location>
        <begin position="14"/>
        <end position="145"/>
    </location>
</feature>
<dbReference type="PANTHER" id="PTHR22951:SF11">
    <property type="entry name" value="ENTH DOMAIN-CONTAINING PROTEIN"/>
    <property type="match status" value="1"/>
</dbReference>
<dbReference type="SMART" id="SM00273">
    <property type="entry name" value="ENTH"/>
    <property type="match status" value="1"/>
</dbReference>
<dbReference type="InterPro" id="IPR013809">
    <property type="entry name" value="ENTH"/>
</dbReference>
<evidence type="ECO:0000256" key="2">
    <source>
        <dbReference type="ARBA" id="ARBA00004132"/>
    </source>
</evidence>
<dbReference type="GO" id="GO:0032050">
    <property type="term" value="F:clathrin heavy chain binding"/>
    <property type="evidence" value="ECO:0007669"/>
    <property type="project" value="TreeGrafter"/>
</dbReference>
<evidence type="ECO:0000256" key="7">
    <source>
        <dbReference type="ARBA" id="ARBA00022475"/>
    </source>
</evidence>
<dbReference type="SUPFAM" id="SSF48464">
    <property type="entry name" value="ENTH/VHS domain"/>
    <property type="match status" value="1"/>
</dbReference>
<evidence type="ECO:0000256" key="13">
    <source>
        <dbReference type="ARBA" id="ARBA00023034"/>
    </source>
</evidence>
<keyword evidence="14" id="KW-0472">Membrane</keyword>
<reference evidence="23" key="1">
    <citation type="submission" date="2025-08" db="UniProtKB">
        <authorList>
            <consortium name="Ensembl"/>
        </authorList>
    </citation>
    <scope>IDENTIFICATION</scope>
</reference>
<dbReference type="GO" id="GO:0005794">
    <property type="term" value="C:Golgi apparatus"/>
    <property type="evidence" value="ECO:0007669"/>
    <property type="project" value="UniProtKB-SubCell"/>
</dbReference>
<evidence type="ECO:0000313" key="24">
    <source>
        <dbReference type="Proteomes" id="UP000694565"/>
    </source>
</evidence>
<dbReference type="Gene3D" id="1.20.58.150">
    <property type="entry name" value="ANTH domain"/>
    <property type="match status" value="1"/>
</dbReference>
<reference evidence="23" key="2">
    <citation type="submission" date="2025-09" db="UniProtKB">
        <authorList>
            <consortium name="Ensembl"/>
        </authorList>
    </citation>
    <scope>IDENTIFICATION</scope>
</reference>
<evidence type="ECO:0000256" key="20">
    <source>
        <dbReference type="ARBA" id="ARBA00068054"/>
    </source>
</evidence>
<dbReference type="FunFam" id="1.20.58.150:FF:000001">
    <property type="entry name" value="phosphatidylinositol-binding clathrin assembly protein-like isoform X1"/>
    <property type="match status" value="1"/>
</dbReference>
<dbReference type="GO" id="GO:0016185">
    <property type="term" value="P:synaptic vesicle budding from presynaptic endocytic zone membrane"/>
    <property type="evidence" value="ECO:0007669"/>
    <property type="project" value="TreeGrafter"/>
</dbReference>
<evidence type="ECO:0000256" key="21">
    <source>
        <dbReference type="SAM" id="Coils"/>
    </source>
</evidence>
<dbReference type="GO" id="GO:0005545">
    <property type="term" value="F:1-phosphatidylinositol binding"/>
    <property type="evidence" value="ECO:0007669"/>
    <property type="project" value="InterPro"/>
</dbReference>
<keyword evidence="15" id="KW-0168">Coated pit</keyword>
<comment type="subunit">
    <text evidence="19">Binds to clathrin; involves primarily the C-terminal sequences, but the full-length protein is required for full binding capacity. Binds phosphatidylinositol 4,5- bisphosphate. Interacts with PIMREG; this interaction may change the subcellular location into the nucleus. Interacts with AP2A1 (via its alpha-appendage domain). Interacts (via N-terminus) with VAMP2; VAMP3; VAMP7 and VAMP8 (Via N-terminus). Interacts with LC3/MAP1LC3A.</text>
</comment>
<keyword evidence="11" id="KW-0832">Ubl conjugation</keyword>
<evidence type="ECO:0000256" key="16">
    <source>
        <dbReference type="ARBA" id="ARBA00023242"/>
    </source>
</evidence>
<comment type="subcellular location">
    <subcellularLocation>
        <location evidence="3">Cell membrane</location>
    </subcellularLocation>
    <subcellularLocation>
        <location evidence="2">Cytoplasmic vesicle</location>
        <location evidence="2">Clathrin-coated vesicle</location>
    </subcellularLocation>
    <subcellularLocation>
        <location evidence="4">Golgi apparatus</location>
    </subcellularLocation>
    <subcellularLocation>
        <location evidence="5">Membrane</location>
        <location evidence="5">Clathrin-coated pit</location>
    </subcellularLocation>
    <subcellularLocation>
        <location evidence="1">Nucleus</location>
    </subcellularLocation>
</comment>
<dbReference type="GO" id="GO:0072583">
    <property type="term" value="P:clathrin-dependent endocytosis"/>
    <property type="evidence" value="ECO:0007669"/>
    <property type="project" value="InterPro"/>
</dbReference>
<keyword evidence="8" id="KW-1017">Isopeptide bond</keyword>